<comment type="caution">
    <text evidence="2">The sequence shown here is derived from an EMBL/GenBank/DDBJ whole genome shotgun (WGS) entry which is preliminary data.</text>
</comment>
<sequence>MLGRKSKSKSSSTHPIARFIRSVLSVVVLTALVLGITLGAKELYAVDSTRFGKISSSLLAKIHIKVDEDQIGEVAGKFAERISQTNLGSGVSSSRPDGDSDKNVYAGKDVAVEIAFLSDIHDDVANLNVALNKVKERGIKDVFILGDITGYGDVTSLTKIKDILDGSGVEYFVIPGDHDLAQSLDTGNFTSVFGREYGETDISGYNFVYFNNSANFTVIAPSAISWIEQELPEADFFLVSQPLYTEELAPPFNRIFMGSTNGEVTDASMLDKQDAVRSQGELFLSLVRNTASVKALIAGDHHKSSSLTDPVRSSLMHYVVGAVSSSLNDYPQKALQSSRFGVLTIFQDGSYEVSDVVLD</sequence>
<reference evidence="2 3" key="1">
    <citation type="journal article" date="2015" name="Nature">
        <title>rRNA introns, odd ribosomes, and small enigmatic genomes across a large radiation of phyla.</title>
        <authorList>
            <person name="Brown C.T."/>
            <person name="Hug L.A."/>
            <person name="Thomas B.C."/>
            <person name="Sharon I."/>
            <person name="Castelle C.J."/>
            <person name="Singh A."/>
            <person name="Wilkins M.J."/>
            <person name="Williams K.H."/>
            <person name="Banfield J.F."/>
        </authorList>
    </citation>
    <scope>NUCLEOTIDE SEQUENCE [LARGE SCALE GENOMIC DNA]</scope>
</reference>
<dbReference type="Pfam" id="PF00149">
    <property type="entry name" value="Metallophos"/>
    <property type="match status" value="1"/>
</dbReference>
<dbReference type="SUPFAM" id="SSF56300">
    <property type="entry name" value="Metallo-dependent phosphatases"/>
    <property type="match status" value="1"/>
</dbReference>
<dbReference type="AlphaFoldDB" id="A0A0G0Y074"/>
<dbReference type="Proteomes" id="UP000033947">
    <property type="component" value="Unassembled WGS sequence"/>
</dbReference>
<dbReference type="GO" id="GO:0016787">
    <property type="term" value="F:hydrolase activity"/>
    <property type="evidence" value="ECO:0007669"/>
    <property type="project" value="InterPro"/>
</dbReference>
<gene>
    <name evidence="2" type="ORF">UU55_C0011G0025</name>
</gene>
<dbReference type="Gene3D" id="3.60.21.10">
    <property type="match status" value="1"/>
</dbReference>
<dbReference type="CDD" id="cd00838">
    <property type="entry name" value="MPP_superfamily"/>
    <property type="match status" value="1"/>
</dbReference>
<proteinExistence type="predicted"/>
<evidence type="ECO:0000259" key="1">
    <source>
        <dbReference type="Pfam" id="PF00149"/>
    </source>
</evidence>
<name>A0A0G0Y074_UNCKA</name>
<protein>
    <recommendedName>
        <fullName evidence="1">Calcineurin-like phosphoesterase domain-containing protein</fullName>
    </recommendedName>
</protein>
<dbReference type="EMBL" id="LCBB01000011">
    <property type="protein sequence ID" value="KKS02786.1"/>
    <property type="molecule type" value="Genomic_DNA"/>
</dbReference>
<accession>A0A0G0Y074</accession>
<dbReference type="InterPro" id="IPR004843">
    <property type="entry name" value="Calcineurin-like_PHP"/>
</dbReference>
<dbReference type="InterPro" id="IPR029052">
    <property type="entry name" value="Metallo-depent_PP-like"/>
</dbReference>
<organism evidence="2 3">
    <name type="scientific">candidate division WWE3 bacterium GW2011_GWC2_41_23</name>
    <dbReference type="NCBI Taxonomy" id="1619123"/>
    <lineage>
        <taxon>Bacteria</taxon>
        <taxon>Katanobacteria</taxon>
    </lineage>
</organism>
<evidence type="ECO:0000313" key="2">
    <source>
        <dbReference type="EMBL" id="KKS02786.1"/>
    </source>
</evidence>
<evidence type="ECO:0000313" key="3">
    <source>
        <dbReference type="Proteomes" id="UP000033947"/>
    </source>
</evidence>
<feature type="domain" description="Calcineurin-like phosphoesterase" evidence="1">
    <location>
        <begin position="114"/>
        <end position="215"/>
    </location>
</feature>